<feature type="domain" description="Fibronectin type-III" evidence="9">
    <location>
        <begin position="418"/>
        <end position="508"/>
    </location>
</feature>
<feature type="transmembrane region" description="Helical" evidence="8">
    <location>
        <begin position="7"/>
        <end position="23"/>
    </location>
</feature>
<dbReference type="PANTHER" id="PTHR13817:SF73">
    <property type="entry name" value="FIBRONECTIN TYPE-III DOMAIN-CONTAINING PROTEIN"/>
    <property type="match status" value="1"/>
</dbReference>
<keyword evidence="5" id="KW-0969">Cilium</keyword>
<sequence length="1264" mass="135209">MRTPNSFYLPIFVALIAMVLIWGCSDEIADPEQNIKLTVELGRDADDVDHGWLVVDHDSENQYRLSRNENLLESRSLELEPGAHYFAATAVDANENILFMGASTDTIPEGYGEFNLTIELAAVRPICGFAPSSIDFGVVQIGQSKVDSLIITNSGNADLEVDISVDCAGFEIVAGAGHHTLVPGQSLTLTVEFTPETVGDLTCSIQTGTDCESIVCIGTAQEAPLMVPAAPTDLVATAASSRQIDLNWTDNSDNETGFVIKRGMSVGGPYSEIDVVDPDTESYSDPTLSKATTYWYWVSAVNEAGSSDPTNLVSARTEDEAPTVPTNLVATVISIDQIELSWTDTSDNESGFRIERATSSGGPYSIIDTVDPDVTEYIDSNLSQGATYWYKVTAFNDIGEVDSTDPVSATTGLEPPTAPSALVAVAGSTSRIELSWTDNSDNEDGFRIRRGQALNGAYTEIATVGANTTTYTNSDLPSSTKYYYRVTAYNSAGESAPTTVVSATTGDQMPAAPSNLVATAISNNRIDLTWTDNSDNEDGFRVESSNASNGQYVEITPLGPNRTSYSNTGLASSTKYYYRVIAYNTAGASAPTVPVYAITKDVLPEAPSGLAATGVSSSQINLTWNDNSNNEKGFRIERSQSLNGTFIEITPVGPNRTTYSNMGLAASTKYYYRISSYNDAGGSAVTAPVYATTLDAFPDGAPSGLTATAVSSSQINLTWIDNCSNEKGFRIERSTALNGQYIEITPVGPNRTTYSNMGLSASTKYYYRVLAYNDAGETEPTEPVFATTKDLMPEAKPSNLTATPVSTSQINLSWTDNSTNEKGFRILRSQASNGVYVEITPVGPNRTTYSNMGLAPSTKYYYKVLAYNDTGETEPTEAVWATTLDEMPLAPSNLVATPASDTQIDLGWTDNSDNEKGFRIERSLLSNGPWTEITPVGPNRTTYANLGLSASTKYYYRVRSYNDAGESNPTTTAWATTDSPQPLEPSDLAATVESSYQINLSWTDNARNETGYRIERSTIAAGGPYVTAGTVGVNGSNFSDTGLTPATLYWYRVLAFNSGYQSNRVGPVSATTHDVPPAAPSHLEGMAINSSRIDLTWTDNSGNETGFQIERATAGAGPYTAIDTTAADVEAYSNTGLTAATTYWYQVSALNALGKSASVDPISVTTAVGPPSKPTGLTATAISSERIDLEWTDTSDNETHFEIERSDAEDGTYVQIDTVGEDGDVFSDRGLDPSTTYWYRVSSSNASGDSTPTTPVSATTLAAP</sequence>
<evidence type="ECO:0000256" key="7">
    <source>
        <dbReference type="SAM" id="MobiDB-lite"/>
    </source>
</evidence>
<proteinExistence type="predicted"/>
<evidence type="ECO:0000256" key="1">
    <source>
        <dbReference type="ARBA" id="ARBA00004138"/>
    </source>
</evidence>
<feature type="domain" description="Fibronectin type-III" evidence="9">
    <location>
        <begin position="324"/>
        <end position="414"/>
    </location>
</feature>
<keyword evidence="8" id="KW-0472">Membrane</keyword>
<feature type="domain" description="Fibronectin type-III" evidence="9">
    <location>
        <begin position="1170"/>
        <end position="1263"/>
    </location>
</feature>
<dbReference type="Gene3D" id="2.60.40.10">
    <property type="entry name" value="Immunoglobulins"/>
    <property type="match status" value="12"/>
</dbReference>
<dbReference type="PROSITE" id="PS50853">
    <property type="entry name" value="FN3"/>
    <property type="match status" value="11"/>
</dbReference>
<dbReference type="InterPro" id="IPR053879">
    <property type="entry name" value="HYDIN_VesB_CFA65-like_Ig"/>
</dbReference>
<keyword evidence="8" id="KW-1133">Transmembrane helix</keyword>
<feature type="domain" description="Fibronectin type-III" evidence="9">
    <location>
        <begin position="701"/>
        <end position="791"/>
    </location>
</feature>
<dbReference type="InterPro" id="IPR036116">
    <property type="entry name" value="FN3_sf"/>
</dbReference>
<keyword evidence="4" id="KW-0677">Repeat</keyword>
<dbReference type="Pfam" id="PF00041">
    <property type="entry name" value="fn3"/>
    <property type="match status" value="10"/>
</dbReference>
<feature type="domain" description="Fibronectin type-III" evidence="9">
    <location>
        <begin position="984"/>
        <end position="1075"/>
    </location>
</feature>
<feature type="region of interest" description="Disordered" evidence="7">
    <location>
        <begin position="1242"/>
        <end position="1264"/>
    </location>
</feature>
<evidence type="ECO:0000313" key="10">
    <source>
        <dbReference type="EMBL" id="MBU2691579.1"/>
    </source>
</evidence>
<feature type="domain" description="Fibronectin type-III" evidence="9">
    <location>
        <begin position="796"/>
        <end position="886"/>
    </location>
</feature>
<feature type="domain" description="Fibronectin type-III" evidence="9">
    <location>
        <begin position="230"/>
        <end position="320"/>
    </location>
</feature>
<feature type="domain" description="Fibronectin type-III" evidence="9">
    <location>
        <begin position="606"/>
        <end position="696"/>
    </location>
</feature>
<dbReference type="InterPro" id="IPR003961">
    <property type="entry name" value="FN3_dom"/>
</dbReference>
<gene>
    <name evidence="10" type="ORF">KJ970_11685</name>
</gene>
<evidence type="ECO:0000259" key="9">
    <source>
        <dbReference type="PROSITE" id="PS50853"/>
    </source>
</evidence>
<feature type="domain" description="Fibronectin type-III" evidence="9">
    <location>
        <begin position="512"/>
        <end position="602"/>
    </location>
</feature>
<evidence type="ECO:0000256" key="4">
    <source>
        <dbReference type="ARBA" id="ARBA00022737"/>
    </source>
</evidence>
<keyword evidence="3" id="KW-0963">Cytoplasm</keyword>
<dbReference type="EMBL" id="JAHJDP010000066">
    <property type="protein sequence ID" value="MBU2691579.1"/>
    <property type="molecule type" value="Genomic_DNA"/>
</dbReference>
<dbReference type="PANTHER" id="PTHR13817">
    <property type="entry name" value="TITIN"/>
    <property type="match status" value="1"/>
</dbReference>
<keyword evidence="6" id="KW-0966">Cell projection</keyword>
<evidence type="ECO:0000256" key="8">
    <source>
        <dbReference type="SAM" id="Phobius"/>
    </source>
</evidence>
<protein>
    <submittedName>
        <fullName evidence="10">Fibronectin type III domain-containing protein</fullName>
    </submittedName>
</protein>
<evidence type="ECO:0000256" key="5">
    <source>
        <dbReference type="ARBA" id="ARBA00023069"/>
    </source>
</evidence>
<keyword evidence="8" id="KW-0812">Transmembrane</keyword>
<evidence type="ECO:0000256" key="2">
    <source>
        <dbReference type="ARBA" id="ARBA00004496"/>
    </source>
</evidence>
<accession>A0A948S0H8</accession>
<dbReference type="SUPFAM" id="SSF49265">
    <property type="entry name" value="Fibronectin type III"/>
    <property type="match status" value="6"/>
</dbReference>
<organism evidence="10 11">
    <name type="scientific">Eiseniibacteriota bacterium</name>
    <dbReference type="NCBI Taxonomy" id="2212470"/>
    <lineage>
        <taxon>Bacteria</taxon>
        <taxon>Candidatus Eiseniibacteriota</taxon>
    </lineage>
</organism>
<evidence type="ECO:0000256" key="6">
    <source>
        <dbReference type="ARBA" id="ARBA00023273"/>
    </source>
</evidence>
<evidence type="ECO:0000256" key="3">
    <source>
        <dbReference type="ARBA" id="ARBA00022490"/>
    </source>
</evidence>
<dbReference type="Proteomes" id="UP000777784">
    <property type="component" value="Unassembled WGS sequence"/>
</dbReference>
<dbReference type="Pfam" id="PF22544">
    <property type="entry name" value="HYDIN_VesB_CFA65-like_Ig"/>
    <property type="match status" value="1"/>
</dbReference>
<comment type="subcellular location">
    <subcellularLocation>
        <location evidence="1">Cell projection</location>
        <location evidence="1">Cilium</location>
    </subcellularLocation>
    <subcellularLocation>
        <location evidence="2">Cytoplasm</location>
    </subcellularLocation>
</comment>
<feature type="domain" description="Fibronectin type-III" evidence="9">
    <location>
        <begin position="1079"/>
        <end position="1169"/>
    </location>
</feature>
<dbReference type="NCBIfam" id="NF012200">
    <property type="entry name" value="choice_anch_D"/>
    <property type="match status" value="1"/>
</dbReference>
<evidence type="ECO:0000313" key="11">
    <source>
        <dbReference type="Proteomes" id="UP000777784"/>
    </source>
</evidence>
<dbReference type="GO" id="GO:0005737">
    <property type="term" value="C:cytoplasm"/>
    <property type="evidence" value="ECO:0007669"/>
    <property type="project" value="UniProtKB-SubCell"/>
</dbReference>
<comment type="caution">
    <text evidence="10">The sequence shown here is derived from an EMBL/GenBank/DDBJ whole genome shotgun (WGS) entry which is preliminary data.</text>
</comment>
<dbReference type="InterPro" id="IPR050964">
    <property type="entry name" value="Striated_Muscle_Regulatory"/>
</dbReference>
<dbReference type="AlphaFoldDB" id="A0A948S0H8"/>
<reference evidence="10" key="1">
    <citation type="submission" date="2021-05" db="EMBL/GenBank/DDBJ databases">
        <title>Energy efficiency and biological interactions define the core microbiome of deep oligotrophic groundwater.</title>
        <authorList>
            <person name="Mehrshad M."/>
            <person name="Lopez-Fernandez M."/>
            <person name="Bell E."/>
            <person name="Bernier-Latmani R."/>
            <person name="Bertilsson S."/>
            <person name="Dopson M."/>
        </authorList>
    </citation>
    <scope>NUCLEOTIDE SEQUENCE</scope>
    <source>
        <strain evidence="10">Modern_marine.mb.64</strain>
    </source>
</reference>
<dbReference type="SMART" id="SM00060">
    <property type="entry name" value="FN3"/>
    <property type="match status" value="11"/>
</dbReference>
<dbReference type="CDD" id="cd00063">
    <property type="entry name" value="FN3"/>
    <property type="match status" value="11"/>
</dbReference>
<name>A0A948S0H8_UNCEI</name>
<feature type="domain" description="Fibronectin type-III" evidence="9">
    <location>
        <begin position="890"/>
        <end position="980"/>
    </location>
</feature>
<dbReference type="InterPro" id="IPR013783">
    <property type="entry name" value="Ig-like_fold"/>
</dbReference>